<protein>
    <submittedName>
        <fullName evidence="1">Uncharacterized protein</fullName>
    </submittedName>
</protein>
<keyword evidence="2" id="KW-1185">Reference proteome</keyword>
<dbReference type="AlphaFoldDB" id="A3XJ23"/>
<accession>A3XJ23</accession>
<evidence type="ECO:0000313" key="1">
    <source>
        <dbReference type="EMBL" id="EAQ50450.1"/>
    </source>
</evidence>
<comment type="caution">
    <text evidence="1">The sequence shown here is derived from an EMBL/GenBank/DDBJ whole genome shotgun (WGS) entry which is preliminary data.</text>
</comment>
<dbReference type="Proteomes" id="UP000001601">
    <property type="component" value="Unassembled WGS sequence"/>
</dbReference>
<reference evidence="1 2" key="1">
    <citation type="journal article" date="2007" name="Nature">
        <title>Light stimulates growth of proteorhodopsin-containing marine Flavobacteria.</title>
        <authorList>
            <person name="Gomez-Consarnau L."/>
            <person name="Gonzalez J.M."/>
            <person name="Coll-Llado M."/>
            <person name="Gourdon P."/>
            <person name="Pascher T."/>
            <person name="Neutze R."/>
            <person name="Pedros-Alio C."/>
            <person name="Pinhassi J."/>
        </authorList>
    </citation>
    <scope>NUCLEOTIDE SEQUENCE [LARGE SCALE GENOMIC DNA]</scope>
    <source>
        <strain evidence="1 2">MED217</strain>
    </source>
</reference>
<dbReference type="eggNOG" id="ENOG5032HYT">
    <property type="taxonomic scope" value="Bacteria"/>
</dbReference>
<gene>
    <name evidence="1" type="ORF">MED217_05442</name>
</gene>
<evidence type="ECO:0000313" key="2">
    <source>
        <dbReference type="Proteomes" id="UP000001601"/>
    </source>
</evidence>
<dbReference type="EMBL" id="AANC01000002">
    <property type="protein sequence ID" value="EAQ50450.1"/>
    <property type="molecule type" value="Genomic_DNA"/>
</dbReference>
<name>A3XJ23_LEEBM</name>
<dbReference type="HOGENOM" id="CLU_2717407_0_0_10"/>
<proteinExistence type="predicted"/>
<dbReference type="STRING" id="398720.MED217_05442"/>
<organism evidence="1 2">
    <name type="scientific">Leeuwenhoekiella blandensis (strain CECT 7118 / CCUG 51940 / KCTC 22103 / MED217)</name>
    <name type="common">Flavobacterium sp. (strain MED217)</name>
    <dbReference type="NCBI Taxonomy" id="398720"/>
    <lineage>
        <taxon>Bacteria</taxon>
        <taxon>Pseudomonadati</taxon>
        <taxon>Bacteroidota</taxon>
        <taxon>Flavobacteriia</taxon>
        <taxon>Flavobacteriales</taxon>
        <taxon>Flavobacteriaceae</taxon>
        <taxon>Leeuwenhoekiella</taxon>
    </lineage>
</organism>
<sequence>MILASVWVLLKYCLIKIYHYEGVSNKPKISLQEAEAHYQSNKKKYTIEGAESHLAYYREKYPEYYAVLSQNV</sequence>